<keyword evidence="2" id="KW-1185">Reference proteome</keyword>
<evidence type="ECO:0000313" key="1">
    <source>
        <dbReference type="EMBL" id="KAH3854110.1"/>
    </source>
</evidence>
<comment type="caution">
    <text evidence="1">The sequence shown here is derived from an EMBL/GenBank/DDBJ whole genome shotgun (WGS) entry which is preliminary data.</text>
</comment>
<dbReference type="Proteomes" id="UP000828390">
    <property type="component" value="Unassembled WGS sequence"/>
</dbReference>
<organism evidence="1 2">
    <name type="scientific">Dreissena polymorpha</name>
    <name type="common">Zebra mussel</name>
    <name type="synonym">Mytilus polymorpha</name>
    <dbReference type="NCBI Taxonomy" id="45954"/>
    <lineage>
        <taxon>Eukaryota</taxon>
        <taxon>Metazoa</taxon>
        <taxon>Spiralia</taxon>
        <taxon>Lophotrochozoa</taxon>
        <taxon>Mollusca</taxon>
        <taxon>Bivalvia</taxon>
        <taxon>Autobranchia</taxon>
        <taxon>Heteroconchia</taxon>
        <taxon>Euheterodonta</taxon>
        <taxon>Imparidentia</taxon>
        <taxon>Neoheterodontei</taxon>
        <taxon>Myida</taxon>
        <taxon>Dreissenoidea</taxon>
        <taxon>Dreissenidae</taxon>
        <taxon>Dreissena</taxon>
    </lineage>
</organism>
<dbReference type="AlphaFoldDB" id="A0A9D4L9S6"/>
<name>A0A9D4L9S6_DREPO</name>
<protein>
    <submittedName>
        <fullName evidence="1">Uncharacterized protein</fullName>
    </submittedName>
</protein>
<proteinExistence type="predicted"/>
<gene>
    <name evidence="1" type="ORF">DPMN_096649</name>
</gene>
<reference evidence="1" key="1">
    <citation type="journal article" date="2019" name="bioRxiv">
        <title>The Genome of the Zebra Mussel, Dreissena polymorpha: A Resource for Invasive Species Research.</title>
        <authorList>
            <person name="McCartney M.A."/>
            <person name="Auch B."/>
            <person name="Kono T."/>
            <person name="Mallez S."/>
            <person name="Zhang Y."/>
            <person name="Obille A."/>
            <person name="Becker A."/>
            <person name="Abrahante J.E."/>
            <person name="Garbe J."/>
            <person name="Badalamenti J.P."/>
            <person name="Herman A."/>
            <person name="Mangelson H."/>
            <person name="Liachko I."/>
            <person name="Sullivan S."/>
            <person name="Sone E.D."/>
            <person name="Koren S."/>
            <person name="Silverstein K.A.T."/>
            <person name="Beckman K.B."/>
            <person name="Gohl D.M."/>
        </authorList>
    </citation>
    <scope>NUCLEOTIDE SEQUENCE</scope>
    <source>
        <strain evidence="1">Duluth1</strain>
        <tissue evidence="1">Whole animal</tissue>
    </source>
</reference>
<accession>A0A9D4L9S6</accession>
<dbReference type="EMBL" id="JAIWYP010000003">
    <property type="protein sequence ID" value="KAH3854110.1"/>
    <property type="molecule type" value="Genomic_DNA"/>
</dbReference>
<sequence length="50" mass="5297">MPESTLSSAERQGVSTVSISFQDGLDVTSVVTGEQLSSANKRNQKNSVII</sequence>
<reference evidence="1" key="2">
    <citation type="submission" date="2020-11" db="EMBL/GenBank/DDBJ databases">
        <authorList>
            <person name="McCartney M.A."/>
            <person name="Auch B."/>
            <person name="Kono T."/>
            <person name="Mallez S."/>
            <person name="Becker A."/>
            <person name="Gohl D.M."/>
            <person name="Silverstein K.A.T."/>
            <person name="Koren S."/>
            <person name="Bechman K.B."/>
            <person name="Herman A."/>
            <person name="Abrahante J.E."/>
            <person name="Garbe J."/>
        </authorList>
    </citation>
    <scope>NUCLEOTIDE SEQUENCE</scope>
    <source>
        <strain evidence="1">Duluth1</strain>
        <tissue evidence="1">Whole animal</tissue>
    </source>
</reference>
<evidence type="ECO:0000313" key="2">
    <source>
        <dbReference type="Proteomes" id="UP000828390"/>
    </source>
</evidence>